<protein>
    <submittedName>
        <fullName evidence="2">Phage holin family protein</fullName>
    </submittedName>
</protein>
<feature type="transmembrane region" description="Helical" evidence="1">
    <location>
        <begin position="9"/>
        <end position="30"/>
    </location>
</feature>
<reference evidence="2 3" key="1">
    <citation type="submission" date="2021-04" db="EMBL/GenBank/DDBJ databases">
        <title>Whole genome analysis of root endophytic bacterium Microbacterium paraoxydans ku-mp colonizing RP-bio226 rice variety.</title>
        <authorList>
            <person name="Ulaganathan K."/>
            <person name="Latha B."/>
        </authorList>
    </citation>
    <scope>NUCLEOTIDE SEQUENCE [LARGE SCALE GENOMIC DNA]</scope>
    <source>
        <strain evidence="3">ku-mp</strain>
    </source>
</reference>
<feature type="transmembrane region" description="Helical" evidence="1">
    <location>
        <begin position="64"/>
        <end position="89"/>
    </location>
</feature>
<dbReference type="EMBL" id="JAGTUK010000003">
    <property type="protein sequence ID" value="MBS0025225.1"/>
    <property type="molecule type" value="Genomic_DNA"/>
</dbReference>
<dbReference type="Proteomes" id="UP000678243">
    <property type="component" value="Unassembled WGS sequence"/>
</dbReference>
<keyword evidence="1" id="KW-1133">Transmembrane helix</keyword>
<dbReference type="RefSeq" id="WP_211544739.1">
    <property type="nucleotide sequence ID" value="NZ_JAGTUK010000003.1"/>
</dbReference>
<comment type="caution">
    <text evidence="2">The sequence shown here is derived from an EMBL/GenBank/DDBJ whole genome shotgun (WGS) entry which is preliminary data.</text>
</comment>
<organism evidence="2 3">
    <name type="scientific">Microbacterium paraoxydans</name>
    <dbReference type="NCBI Taxonomy" id="199592"/>
    <lineage>
        <taxon>Bacteria</taxon>
        <taxon>Bacillati</taxon>
        <taxon>Actinomycetota</taxon>
        <taxon>Actinomycetes</taxon>
        <taxon>Micrococcales</taxon>
        <taxon>Microbacteriaceae</taxon>
        <taxon>Microbacterium</taxon>
    </lineage>
</organism>
<feature type="transmembrane region" description="Helical" evidence="1">
    <location>
        <begin position="101"/>
        <end position="123"/>
    </location>
</feature>
<feature type="transmembrane region" description="Helical" evidence="1">
    <location>
        <begin position="36"/>
        <end position="57"/>
    </location>
</feature>
<sequence length="144" mass="15928">MITLLYRALLYLVSAGLGLIAADLLLDGFQIQWDRWWGFVVCIVVFAVLQTVLSPWVSKLADRYVPVLMGGIGIVSTLIALMVVVLLPIGGLRITDVTGWVLGSVIVWLVTALGSVLLPLLFLRRRVQARRGEGRGRRGDRQME</sequence>
<keyword evidence="1" id="KW-0472">Membrane</keyword>
<proteinExistence type="predicted"/>
<keyword evidence="3" id="KW-1185">Reference proteome</keyword>
<gene>
    <name evidence="2" type="ORF">KE274_14045</name>
</gene>
<keyword evidence="1" id="KW-0812">Transmembrane</keyword>
<evidence type="ECO:0000313" key="2">
    <source>
        <dbReference type="EMBL" id="MBS0025225.1"/>
    </source>
</evidence>
<name>A0ABS5IQU2_9MICO</name>
<evidence type="ECO:0000313" key="3">
    <source>
        <dbReference type="Proteomes" id="UP000678243"/>
    </source>
</evidence>
<accession>A0ABS5IQU2</accession>
<evidence type="ECO:0000256" key="1">
    <source>
        <dbReference type="SAM" id="Phobius"/>
    </source>
</evidence>